<proteinExistence type="inferred from homology"/>
<name>A0AAW2VAW7_9LAMI</name>
<accession>A0AAW2VAW7</accession>
<dbReference type="EMBL" id="JACGWN010000010">
    <property type="protein sequence ID" value="KAL0426634.1"/>
    <property type="molecule type" value="Genomic_DNA"/>
</dbReference>
<dbReference type="GO" id="GO:0016279">
    <property type="term" value="F:protein-lysine N-methyltransferase activity"/>
    <property type="evidence" value="ECO:0007669"/>
    <property type="project" value="UniProtKB-UniRule"/>
</dbReference>
<reference evidence="7" key="2">
    <citation type="journal article" date="2024" name="Plant">
        <title>Genomic evolution and insights into agronomic trait innovations of Sesamum species.</title>
        <authorList>
            <person name="Miao H."/>
            <person name="Wang L."/>
            <person name="Qu L."/>
            <person name="Liu H."/>
            <person name="Sun Y."/>
            <person name="Le M."/>
            <person name="Wang Q."/>
            <person name="Wei S."/>
            <person name="Zheng Y."/>
            <person name="Lin W."/>
            <person name="Duan Y."/>
            <person name="Cao H."/>
            <person name="Xiong S."/>
            <person name="Wang X."/>
            <person name="Wei L."/>
            <person name="Li C."/>
            <person name="Ma Q."/>
            <person name="Ju M."/>
            <person name="Zhao R."/>
            <person name="Li G."/>
            <person name="Mu C."/>
            <person name="Tian Q."/>
            <person name="Mei H."/>
            <person name="Zhang T."/>
            <person name="Gao T."/>
            <person name="Zhang H."/>
        </authorList>
    </citation>
    <scope>NUCLEOTIDE SEQUENCE</scope>
    <source>
        <strain evidence="7">KEN1</strain>
    </source>
</reference>
<protein>
    <recommendedName>
        <fullName evidence="5">Protein-lysine N-methyltransferase Slati_2838200</fullName>
        <ecNumber evidence="5">2.1.1.-</ecNumber>
    </recommendedName>
</protein>
<evidence type="ECO:0000256" key="2">
    <source>
        <dbReference type="ARBA" id="ARBA00022490"/>
    </source>
</evidence>
<reference evidence="7" key="1">
    <citation type="submission" date="2020-06" db="EMBL/GenBank/DDBJ databases">
        <authorList>
            <person name="Li T."/>
            <person name="Hu X."/>
            <person name="Zhang T."/>
            <person name="Song X."/>
            <person name="Zhang H."/>
            <person name="Dai N."/>
            <person name="Sheng W."/>
            <person name="Hou X."/>
            <person name="Wei L."/>
        </authorList>
    </citation>
    <scope>NUCLEOTIDE SEQUENCE</scope>
    <source>
        <strain evidence="7">KEN1</strain>
        <tissue evidence="7">Leaf</tissue>
    </source>
</reference>
<evidence type="ECO:0000313" key="7">
    <source>
        <dbReference type="EMBL" id="KAL0426634.1"/>
    </source>
</evidence>
<dbReference type="PROSITE" id="PS00092">
    <property type="entry name" value="N6_MTASE"/>
    <property type="match status" value="1"/>
</dbReference>
<dbReference type="GO" id="GO:0003676">
    <property type="term" value="F:nucleic acid binding"/>
    <property type="evidence" value="ECO:0007669"/>
    <property type="project" value="InterPro"/>
</dbReference>
<evidence type="ECO:0000256" key="5">
    <source>
        <dbReference type="HAMAP-Rule" id="MF_03187"/>
    </source>
</evidence>
<dbReference type="HAMAP" id="MF_03187">
    <property type="entry name" value="Methyltr_EFM5"/>
    <property type="match status" value="1"/>
</dbReference>
<comment type="subcellular location">
    <subcellularLocation>
        <location evidence="1 5">Cytoplasm</location>
    </subcellularLocation>
</comment>
<sequence length="256" mass="28440">MTSAEGSLGKELEHPPNGAVVVDDVKQDDEDDVPMLSSQALEALKEFLAEQNRELESADDVEEVALVAEDWRLSQFWYDRNTAESVAAEVATLCQTLPSPRVSCIACPTLYAYLKKIVPEVPAQLLEYDKRFEQYGTDFTFYDYNQPEDIPSSLKHSFPIVVADPPYLSKECLEKVAETIRYLSIPGESYLLLLTGEVQKDLAAKLLGLHPCGFDLSTRANLAMSFGFLPAMILGQGSMGGRKNFNVFMLLDITNV</sequence>
<keyword evidence="3 5" id="KW-0489">Methyltransferase</keyword>
<dbReference type="EC" id="2.1.1.-" evidence="5"/>
<dbReference type="InterPro" id="IPR019369">
    <property type="entry name" value="Efm5/EEF1AKMT1"/>
</dbReference>
<evidence type="ECO:0000256" key="6">
    <source>
        <dbReference type="SAM" id="MobiDB-lite"/>
    </source>
</evidence>
<organism evidence="7">
    <name type="scientific">Sesamum latifolium</name>
    <dbReference type="NCBI Taxonomy" id="2727402"/>
    <lineage>
        <taxon>Eukaryota</taxon>
        <taxon>Viridiplantae</taxon>
        <taxon>Streptophyta</taxon>
        <taxon>Embryophyta</taxon>
        <taxon>Tracheophyta</taxon>
        <taxon>Spermatophyta</taxon>
        <taxon>Magnoliopsida</taxon>
        <taxon>eudicotyledons</taxon>
        <taxon>Gunneridae</taxon>
        <taxon>Pentapetalae</taxon>
        <taxon>asterids</taxon>
        <taxon>lamiids</taxon>
        <taxon>Lamiales</taxon>
        <taxon>Pedaliaceae</taxon>
        <taxon>Sesamum</taxon>
    </lineage>
</organism>
<dbReference type="InterPro" id="IPR041370">
    <property type="entry name" value="Mlase_EEF1AKMT1/ZCCHC4"/>
</dbReference>
<dbReference type="AlphaFoldDB" id="A0AAW2VAW7"/>
<dbReference type="Pfam" id="PF10237">
    <property type="entry name" value="N6-adenineMlase"/>
    <property type="match status" value="1"/>
</dbReference>
<comment type="function">
    <text evidence="5">S-adenosyl-L-methionine-dependent protein-lysine N-methyltransferase that methylates elongation factor 1-alpha.</text>
</comment>
<keyword evidence="2 5" id="KW-0963">Cytoplasm</keyword>
<dbReference type="PANTHER" id="PTHR13200:SF0">
    <property type="entry name" value="EEF1A LYSINE METHYLTRANSFERASE 1"/>
    <property type="match status" value="1"/>
</dbReference>
<comment type="caution">
    <text evidence="7">The sequence shown here is derived from an EMBL/GenBank/DDBJ whole genome shotgun (WGS) entry which is preliminary data.</text>
</comment>
<dbReference type="InterPro" id="IPR002052">
    <property type="entry name" value="DNA_methylase_N6_adenine_CS"/>
</dbReference>
<evidence type="ECO:0000256" key="3">
    <source>
        <dbReference type="ARBA" id="ARBA00022603"/>
    </source>
</evidence>
<evidence type="ECO:0000256" key="1">
    <source>
        <dbReference type="ARBA" id="ARBA00004496"/>
    </source>
</evidence>
<dbReference type="GO" id="GO:0032259">
    <property type="term" value="P:methylation"/>
    <property type="evidence" value="ECO:0007669"/>
    <property type="project" value="UniProtKB-KW"/>
</dbReference>
<dbReference type="GO" id="GO:0005737">
    <property type="term" value="C:cytoplasm"/>
    <property type="evidence" value="ECO:0007669"/>
    <property type="project" value="UniProtKB-SubCell"/>
</dbReference>
<evidence type="ECO:0000256" key="4">
    <source>
        <dbReference type="ARBA" id="ARBA00022679"/>
    </source>
</evidence>
<feature type="region of interest" description="Disordered" evidence="6">
    <location>
        <begin position="1"/>
        <end position="20"/>
    </location>
</feature>
<dbReference type="PANTHER" id="PTHR13200">
    <property type="entry name" value="EEF1A LYSINE METHYLTRANSFERASE 1"/>
    <property type="match status" value="1"/>
</dbReference>
<keyword evidence="4 5" id="KW-0808">Transferase</keyword>
<comment type="similarity">
    <text evidence="5">Belongs to the class I-like SAM-binding methyltransferase superfamily. EFM5 family.</text>
</comment>
<gene>
    <name evidence="7" type="ORF">Slati_2838200</name>
</gene>